<keyword evidence="5" id="KW-1185">Reference proteome</keyword>
<evidence type="ECO:0000313" key="5">
    <source>
        <dbReference type="Proteomes" id="UP001515480"/>
    </source>
</evidence>
<dbReference type="PROSITE" id="PS50206">
    <property type="entry name" value="RHODANESE_3"/>
    <property type="match status" value="1"/>
</dbReference>
<dbReference type="InterPro" id="IPR036873">
    <property type="entry name" value="Rhodanese-like_dom_sf"/>
</dbReference>
<dbReference type="InterPro" id="IPR001763">
    <property type="entry name" value="Rhodanese-like_dom"/>
</dbReference>
<feature type="region of interest" description="Disordered" evidence="1">
    <location>
        <begin position="419"/>
        <end position="439"/>
    </location>
</feature>
<gene>
    <name evidence="4" type="ORF">AB1Y20_005351</name>
</gene>
<dbReference type="Gene3D" id="3.30.70.100">
    <property type="match status" value="1"/>
</dbReference>
<dbReference type="SUPFAM" id="SSF52821">
    <property type="entry name" value="Rhodanese/Cell cycle control phosphatase"/>
    <property type="match status" value="1"/>
</dbReference>
<protein>
    <recommendedName>
        <fullName evidence="3">Rhodanese domain-containing protein</fullName>
    </recommendedName>
</protein>
<organism evidence="4 5">
    <name type="scientific">Prymnesium parvum</name>
    <name type="common">Toxic golden alga</name>
    <dbReference type="NCBI Taxonomy" id="97485"/>
    <lineage>
        <taxon>Eukaryota</taxon>
        <taxon>Haptista</taxon>
        <taxon>Haptophyta</taxon>
        <taxon>Prymnesiophyceae</taxon>
        <taxon>Prymnesiales</taxon>
        <taxon>Prymnesiaceae</taxon>
        <taxon>Prymnesium</taxon>
    </lineage>
</organism>
<evidence type="ECO:0000256" key="1">
    <source>
        <dbReference type="SAM" id="MobiDB-lite"/>
    </source>
</evidence>
<dbReference type="Gene3D" id="3.40.250.10">
    <property type="entry name" value="Rhodanese-like domain"/>
    <property type="match status" value="1"/>
</dbReference>
<reference evidence="4 5" key="1">
    <citation type="journal article" date="2024" name="Science">
        <title>Giant polyketide synthase enzymes in the biosynthesis of giant marine polyether toxins.</title>
        <authorList>
            <person name="Fallon T.R."/>
            <person name="Shende V.V."/>
            <person name="Wierzbicki I.H."/>
            <person name="Pendleton A.L."/>
            <person name="Watervoot N.F."/>
            <person name="Auber R.P."/>
            <person name="Gonzalez D.J."/>
            <person name="Wisecaver J.H."/>
            <person name="Moore B.S."/>
        </authorList>
    </citation>
    <scope>NUCLEOTIDE SEQUENCE [LARGE SCALE GENOMIC DNA]</scope>
    <source>
        <strain evidence="4 5">12B1</strain>
    </source>
</reference>
<evidence type="ECO:0000256" key="2">
    <source>
        <dbReference type="SAM" id="SignalP"/>
    </source>
</evidence>
<name>A0AB34J3X2_PRYPA</name>
<dbReference type="Pfam" id="PF17773">
    <property type="entry name" value="UPF0176_N"/>
    <property type="match status" value="1"/>
</dbReference>
<dbReference type="Proteomes" id="UP001515480">
    <property type="component" value="Unassembled WGS sequence"/>
</dbReference>
<keyword evidence="2" id="KW-0732">Signal</keyword>
<comment type="caution">
    <text evidence="4">The sequence shown here is derived from an EMBL/GenBank/DDBJ whole genome shotgun (WGS) entry which is preliminary data.</text>
</comment>
<dbReference type="PANTHER" id="PTHR43846:SF1">
    <property type="entry name" value="TRNA URIDINE(34) HYDROXYLASE"/>
    <property type="match status" value="1"/>
</dbReference>
<evidence type="ECO:0000313" key="4">
    <source>
        <dbReference type="EMBL" id="KAL1512079.1"/>
    </source>
</evidence>
<dbReference type="PANTHER" id="PTHR43846">
    <property type="entry name" value="UPF0176 PROTEIN YCEA"/>
    <property type="match status" value="1"/>
</dbReference>
<dbReference type="AlphaFoldDB" id="A0AB34J3X2"/>
<feature type="chain" id="PRO_5044232888" description="Rhodanese domain-containing protein" evidence="2">
    <location>
        <begin position="19"/>
        <end position="439"/>
    </location>
</feature>
<dbReference type="Pfam" id="PF00581">
    <property type="entry name" value="Rhodanese"/>
    <property type="match status" value="1"/>
</dbReference>
<proteinExistence type="predicted"/>
<evidence type="ECO:0000259" key="3">
    <source>
        <dbReference type="PROSITE" id="PS50206"/>
    </source>
</evidence>
<dbReference type="InterPro" id="IPR040503">
    <property type="entry name" value="TRHO_N"/>
</dbReference>
<dbReference type="EMBL" id="JBGBPQ010000013">
    <property type="protein sequence ID" value="KAL1512079.1"/>
    <property type="molecule type" value="Genomic_DNA"/>
</dbReference>
<feature type="signal peptide" evidence="2">
    <location>
        <begin position="1"/>
        <end position="18"/>
    </location>
</feature>
<accession>A0AB34J3X2</accession>
<feature type="domain" description="Rhodanese" evidence="3">
    <location>
        <begin position="298"/>
        <end position="394"/>
    </location>
</feature>
<feature type="compositionally biased region" description="Low complexity" evidence="1">
    <location>
        <begin position="420"/>
        <end position="439"/>
    </location>
</feature>
<sequence>MMLSRCSLLLFSPQAVLRAPALSLCSLPTGSGALGLFFERPVRALLNDAGPRRMIELPPLADERRPLHSIRALLRTRLSAADCAAVRLAHGKRPLHTDEEVRELLERARTRGHNLKLTVTAAEGARLPPGLPPAAPRLSPADADAAAKAAVGEEAARALAAEPHQMLSFFVFCSPRLSSGRVPLLQLSLRRILAAAGARGTAYVAPEGVNSQLAVPLSQMAALQRALHSLPELRAAPLNVGKVVPAAAGRAAFKKLLVSRREQVLSDGLPLPLDWRRAGVELTPAEWHARLLARREAEGDGALLLDCRNGYESEQGSFHGAAALGTEKFTQSWEALEERLRGVDKATPIMTFCTGGIRCVKVNAYLEQQMGFTNTMRLQDGIHGYQRYIAQQEDATPMWEGHNFVFDSRQHLGITEGEFSSDLAESSSDSAESSSDSAE</sequence>